<dbReference type="AlphaFoldDB" id="A0A9D4QTB4"/>
<evidence type="ECO:0000256" key="1">
    <source>
        <dbReference type="SAM" id="MobiDB-lite"/>
    </source>
</evidence>
<evidence type="ECO:0000313" key="3">
    <source>
        <dbReference type="Proteomes" id="UP000828390"/>
    </source>
</evidence>
<sequence length="99" mass="11826">MHFMLQECWILECKITKHKLSTVMLITHYRITLGYKCQGSHKDSPYRQTETGWEAGRQTNRRTDKRKESRTDRQTDSVFIDREAAITIIRKNDRQVIPE</sequence>
<accession>A0A9D4QTB4</accession>
<feature type="compositionally biased region" description="Basic and acidic residues" evidence="1">
    <location>
        <begin position="61"/>
        <end position="76"/>
    </location>
</feature>
<dbReference type="Proteomes" id="UP000828390">
    <property type="component" value="Unassembled WGS sequence"/>
</dbReference>
<reference evidence="2" key="2">
    <citation type="submission" date="2020-11" db="EMBL/GenBank/DDBJ databases">
        <authorList>
            <person name="McCartney M.A."/>
            <person name="Auch B."/>
            <person name="Kono T."/>
            <person name="Mallez S."/>
            <person name="Becker A."/>
            <person name="Gohl D.M."/>
            <person name="Silverstein K.A.T."/>
            <person name="Koren S."/>
            <person name="Bechman K.B."/>
            <person name="Herman A."/>
            <person name="Abrahante J.E."/>
            <person name="Garbe J."/>
        </authorList>
    </citation>
    <scope>NUCLEOTIDE SEQUENCE</scope>
    <source>
        <strain evidence="2">Duluth1</strain>
        <tissue evidence="2">Whole animal</tissue>
    </source>
</reference>
<feature type="region of interest" description="Disordered" evidence="1">
    <location>
        <begin position="37"/>
        <end position="76"/>
    </location>
</feature>
<protein>
    <submittedName>
        <fullName evidence="2">Uncharacterized protein</fullName>
    </submittedName>
</protein>
<reference evidence="2" key="1">
    <citation type="journal article" date="2019" name="bioRxiv">
        <title>The Genome of the Zebra Mussel, Dreissena polymorpha: A Resource for Invasive Species Research.</title>
        <authorList>
            <person name="McCartney M.A."/>
            <person name="Auch B."/>
            <person name="Kono T."/>
            <person name="Mallez S."/>
            <person name="Zhang Y."/>
            <person name="Obille A."/>
            <person name="Becker A."/>
            <person name="Abrahante J.E."/>
            <person name="Garbe J."/>
            <person name="Badalamenti J.P."/>
            <person name="Herman A."/>
            <person name="Mangelson H."/>
            <person name="Liachko I."/>
            <person name="Sullivan S."/>
            <person name="Sone E.D."/>
            <person name="Koren S."/>
            <person name="Silverstein K.A.T."/>
            <person name="Beckman K.B."/>
            <person name="Gohl D.M."/>
        </authorList>
    </citation>
    <scope>NUCLEOTIDE SEQUENCE</scope>
    <source>
        <strain evidence="2">Duluth1</strain>
        <tissue evidence="2">Whole animal</tissue>
    </source>
</reference>
<evidence type="ECO:0000313" key="2">
    <source>
        <dbReference type="EMBL" id="KAH3842338.1"/>
    </source>
</evidence>
<comment type="caution">
    <text evidence="2">The sequence shown here is derived from an EMBL/GenBank/DDBJ whole genome shotgun (WGS) entry which is preliminary data.</text>
</comment>
<organism evidence="2 3">
    <name type="scientific">Dreissena polymorpha</name>
    <name type="common">Zebra mussel</name>
    <name type="synonym">Mytilus polymorpha</name>
    <dbReference type="NCBI Taxonomy" id="45954"/>
    <lineage>
        <taxon>Eukaryota</taxon>
        <taxon>Metazoa</taxon>
        <taxon>Spiralia</taxon>
        <taxon>Lophotrochozoa</taxon>
        <taxon>Mollusca</taxon>
        <taxon>Bivalvia</taxon>
        <taxon>Autobranchia</taxon>
        <taxon>Heteroconchia</taxon>
        <taxon>Euheterodonta</taxon>
        <taxon>Imparidentia</taxon>
        <taxon>Neoheterodontei</taxon>
        <taxon>Myida</taxon>
        <taxon>Dreissenoidea</taxon>
        <taxon>Dreissenidae</taxon>
        <taxon>Dreissena</taxon>
    </lineage>
</organism>
<name>A0A9D4QTB4_DREPO</name>
<proteinExistence type="predicted"/>
<dbReference type="EMBL" id="JAIWYP010000004">
    <property type="protein sequence ID" value="KAH3842338.1"/>
    <property type="molecule type" value="Genomic_DNA"/>
</dbReference>
<keyword evidence="3" id="KW-1185">Reference proteome</keyword>
<gene>
    <name evidence="2" type="ORF">DPMN_115835</name>
</gene>